<feature type="compositionally biased region" description="Polar residues" evidence="1">
    <location>
        <begin position="34"/>
        <end position="46"/>
    </location>
</feature>
<feature type="compositionally biased region" description="Basic and acidic residues" evidence="1">
    <location>
        <begin position="49"/>
        <end position="63"/>
    </location>
</feature>
<protein>
    <recommendedName>
        <fullName evidence="2">FMR1-interacting protein 1 conserved domain-containing protein</fullName>
    </recommendedName>
</protein>
<feature type="compositionally biased region" description="Basic and acidic residues" evidence="1">
    <location>
        <begin position="362"/>
        <end position="371"/>
    </location>
</feature>
<dbReference type="Pfam" id="PF10453">
    <property type="entry name" value="NUFIP1"/>
    <property type="match status" value="1"/>
</dbReference>
<dbReference type="InterPro" id="IPR039136">
    <property type="entry name" value="NUFIP1-like"/>
</dbReference>
<dbReference type="OrthoDB" id="273070at2759"/>
<dbReference type="PANTHER" id="PTHR13309:SF0">
    <property type="entry name" value="FMR1-INTERACTING PROTEIN NUFIP1"/>
    <property type="match status" value="1"/>
</dbReference>
<dbReference type="GO" id="GO:0000492">
    <property type="term" value="P:box C/D snoRNP assembly"/>
    <property type="evidence" value="ECO:0007669"/>
    <property type="project" value="TreeGrafter"/>
</dbReference>
<feature type="region of interest" description="Disordered" evidence="1">
    <location>
        <begin position="169"/>
        <end position="324"/>
    </location>
</feature>
<accession>F8NW21</accession>
<feature type="compositionally biased region" description="Basic residues" evidence="1">
    <location>
        <begin position="205"/>
        <end position="220"/>
    </location>
</feature>
<evidence type="ECO:0000313" key="3">
    <source>
        <dbReference type="EMBL" id="EGO24278.1"/>
    </source>
</evidence>
<feature type="region of interest" description="Disordered" evidence="1">
    <location>
        <begin position="34"/>
        <end position="72"/>
    </location>
</feature>
<dbReference type="HOGENOM" id="CLU_024455_0_0_1"/>
<dbReference type="EMBL" id="GL945434">
    <property type="protein sequence ID" value="EGO24278.1"/>
    <property type="molecule type" value="Genomic_DNA"/>
</dbReference>
<dbReference type="RefSeq" id="XP_007318297.1">
    <property type="nucleotide sequence ID" value="XM_007318235.1"/>
</dbReference>
<feature type="compositionally biased region" description="Polar residues" evidence="1">
    <location>
        <begin position="375"/>
        <end position="390"/>
    </location>
</feature>
<dbReference type="KEGG" id="sla:SERLADRAFT_449046"/>
<feature type="domain" description="FMR1-interacting protein 1 conserved" evidence="2">
    <location>
        <begin position="124"/>
        <end position="175"/>
    </location>
</feature>
<organism>
    <name type="scientific">Serpula lacrymans var. lacrymans (strain S7.9)</name>
    <name type="common">Dry rot fungus</name>
    <dbReference type="NCBI Taxonomy" id="578457"/>
    <lineage>
        <taxon>Eukaryota</taxon>
        <taxon>Fungi</taxon>
        <taxon>Dikarya</taxon>
        <taxon>Basidiomycota</taxon>
        <taxon>Agaricomycotina</taxon>
        <taxon>Agaricomycetes</taxon>
        <taxon>Agaricomycetidae</taxon>
        <taxon>Boletales</taxon>
        <taxon>Coniophorineae</taxon>
        <taxon>Serpulaceae</taxon>
        <taxon>Serpula</taxon>
    </lineage>
</organism>
<evidence type="ECO:0000256" key="1">
    <source>
        <dbReference type="SAM" id="MobiDB-lite"/>
    </source>
</evidence>
<feature type="compositionally biased region" description="Low complexity" evidence="1">
    <location>
        <begin position="254"/>
        <end position="264"/>
    </location>
</feature>
<dbReference type="GO" id="GO:0005634">
    <property type="term" value="C:nucleus"/>
    <property type="evidence" value="ECO:0007669"/>
    <property type="project" value="TreeGrafter"/>
</dbReference>
<dbReference type="Proteomes" id="UP000008064">
    <property type="component" value="Unassembled WGS sequence"/>
</dbReference>
<dbReference type="InterPro" id="IPR019496">
    <property type="entry name" value="NUFIP1_cons_dom"/>
</dbReference>
<reference evidence="3" key="1">
    <citation type="submission" date="2011-04" db="EMBL/GenBank/DDBJ databases">
        <title>Evolution of plant cell wall degrading machinery underlies the functional diversity of forest fungi.</title>
        <authorList>
            <consortium name="US DOE Joint Genome Institute (JGI-PGF)"/>
            <person name="Eastwood D.C."/>
            <person name="Floudas D."/>
            <person name="Binder M."/>
            <person name="Majcherczyk A."/>
            <person name="Schneider P."/>
            <person name="Aerts A."/>
            <person name="Asiegbu F.O."/>
            <person name="Baker S.E."/>
            <person name="Barry K."/>
            <person name="Bendiksby M."/>
            <person name="Blumentritt M."/>
            <person name="Coutinho P.M."/>
            <person name="Cullen D."/>
            <person name="Cullen D."/>
            <person name="Gathman A."/>
            <person name="Goodell B."/>
            <person name="Henrissat B."/>
            <person name="Ihrmark K."/>
            <person name="Kauserud H."/>
            <person name="Kohler A."/>
            <person name="LaButti K."/>
            <person name="Lapidus A."/>
            <person name="Lavin J.L."/>
            <person name="Lee Y.-H."/>
            <person name="Lindquist E."/>
            <person name="Lilly W."/>
            <person name="Lucas S."/>
            <person name="Morin E."/>
            <person name="Murat C."/>
            <person name="Oguiza J.A."/>
            <person name="Park J."/>
            <person name="Pisabarro A.G."/>
            <person name="Riley R."/>
            <person name="Rosling A."/>
            <person name="Salamov A."/>
            <person name="Schmidt O."/>
            <person name="Schmutz J."/>
            <person name="Skrede I."/>
            <person name="Stenlid J."/>
            <person name="Wiebenga A."/>
            <person name="Xie X."/>
            <person name="Kues U."/>
            <person name="Hibbett D.S."/>
            <person name="Hoffmeister D."/>
            <person name="Hogberg N."/>
            <person name="Martin F."/>
            <person name="Grigoriev I.V."/>
            <person name="Watkinson S.C."/>
        </authorList>
    </citation>
    <scope>NUCLEOTIDE SEQUENCE</scope>
    <source>
        <strain evidence="3">S7.9</strain>
    </source>
</reference>
<dbReference type="GO" id="GO:0003723">
    <property type="term" value="F:RNA binding"/>
    <property type="evidence" value="ECO:0007669"/>
    <property type="project" value="InterPro"/>
</dbReference>
<dbReference type="AlphaFoldDB" id="F8NW21"/>
<evidence type="ECO:0000259" key="2">
    <source>
        <dbReference type="Pfam" id="PF10453"/>
    </source>
</evidence>
<proteinExistence type="predicted"/>
<sequence length="390" mass="42919">MSPHYYQAYLQAAAQTPTTNAEGYTLSSTYDPRASAQNAYNNNPPGSSRHVDKNAGRDREKSRPTNHTPSWYQSGNCPCTKQGCAFVGSKKSVEIHMMDRHLIYPPGWDHKKKEQNWDADPSLKGKIIPIHGTSIVLDTPEALDAWIAERKKRFPTTERVIDKKRKLEEAAARGQLPPEDMGLLGHKRRRMEENSREGSGNYRGRGQRGRQPRGRGRGLSRGRGGSTATHIDTPVANLERSAPVPTSSAGPSLVVEALSGSSSDSDSDDEVPEAVSSKAPPADVKPRADETESPQVQTVQPLPKIVKKPIPPQPKKPPHNPFASRPTLLHNLLLPEIRRTVSNLSQAIRFLVNNDFLQDVESKPGEADEKPIQVIGSSDNVELTIPQQSQ</sequence>
<feature type="region of interest" description="Disordered" evidence="1">
    <location>
        <begin position="362"/>
        <end position="390"/>
    </location>
</feature>
<dbReference type="PANTHER" id="PTHR13309">
    <property type="entry name" value="NUCLEAR FRAGILE X MENTAL RETARDATION PROTEIN INTERACTING PROTEIN 1"/>
    <property type="match status" value="1"/>
</dbReference>
<name>F8NW21_SERL9</name>
<gene>
    <name evidence="3" type="ORF">SERLADRAFT_449046</name>
</gene>
<dbReference type="GeneID" id="18816524"/>